<organism evidence="2">
    <name type="scientific">Ignisphaera aggregans</name>
    <dbReference type="NCBI Taxonomy" id="334771"/>
    <lineage>
        <taxon>Archaea</taxon>
        <taxon>Thermoproteota</taxon>
        <taxon>Thermoprotei</taxon>
        <taxon>Desulfurococcales</taxon>
        <taxon>Desulfurococcaceae</taxon>
        <taxon>Ignisphaera</taxon>
    </lineage>
</organism>
<dbReference type="PROSITE" id="PS50983">
    <property type="entry name" value="FE_B12_PBP"/>
    <property type="match status" value="1"/>
</dbReference>
<gene>
    <name evidence="2" type="ORF">ENV14_01470</name>
</gene>
<dbReference type="Gene3D" id="3.40.50.1980">
    <property type="entry name" value="Nitrogenase molybdenum iron protein domain"/>
    <property type="match status" value="2"/>
</dbReference>
<accession>A0A7C4FBJ5</accession>
<dbReference type="PANTHER" id="PTHR30535">
    <property type="entry name" value="VITAMIN B12-BINDING PROTEIN"/>
    <property type="match status" value="1"/>
</dbReference>
<protein>
    <submittedName>
        <fullName evidence="2">ABC transporter substrate-binding protein</fullName>
    </submittedName>
</protein>
<reference evidence="2" key="1">
    <citation type="journal article" date="2020" name="mSystems">
        <title>Genome- and Community-Level Interaction Insights into Carbon Utilization and Element Cycling Functions of Hydrothermarchaeota in Hydrothermal Sediment.</title>
        <authorList>
            <person name="Zhou Z."/>
            <person name="Liu Y."/>
            <person name="Xu W."/>
            <person name="Pan J."/>
            <person name="Luo Z.H."/>
            <person name="Li M."/>
        </authorList>
    </citation>
    <scope>NUCLEOTIDE SEQUENCE [LARGE SCALE GENOMIC DNA]</scope>
    <source>
        <strain evidence="2">SpSt-732</strain>
    </source>
</reference>
<sequence length="394" mass="42882">MQIKYTVVVALVLVIGIAAGYALSALGPKPTVTITTTMYTTATALTPMLTTVTQPTTLPTTVITTVAISWPRTVVDALGREVEFDKPPVRVVSTIPSITEHLFALGLGDRVVGVDKYSNWPPEVLELVEQGKVVVVGGPWTLDVEKIVSLKPDLVLMCRGAKPQETQFAPKLEEMSIKTFFLMCNAAKNQYDIYMDIRTLGKVFGVEQRAEVVIESIQQRINSVTSRLANVTKKPKVLKLVGPPSWGLWSAGGDTFIGWLIVAAGGTNIASQYSGWVQLNYEFILAQDPEIIVITVHDVDPNRVLEEVSQSLLTNTTAWRRGQVYVLLDEADDMLSRPGPRIADALTILAQIIHPELFGEVQRADVVKLSTATAVAPVISLHVTKLEGESIAVA</sequence>
<dbReference type="AlphaFoldDB" id="A0A7C4FBJ5"/>
<proteinExistence type="predicted"/>
<dbReference type="PANTHER" id="PTHR30535:SF34">
    <property type="entry name" value="MOLYBDATE-BINDING PROTEIN MOLA"/>
    <property type="match status" value="1"/>
</dbReference>
<evidence type="ECO:0000259" key="1">
    <source>
        <dbReference type="PROSITE" id="PS50983"/>
    </source>
</evidence>
<dbReference type="Pfam" id="PF01497">
    <property type="entry name" value="Peripla_BP_2"/>
    <property type="match status" value="1"/>
</dbReference>
<dbReference type="CDD" id="cd01143">
    <property type="entry name" value="YvrC"/>
    <property type="match status" value="1"/>
</dbReference>
<feature type="domain" description="Fe/B12 periplasmic-binding" evidence="1">
    <location>
        <begin position="90"/>
        <end position="357"/>
    </location>
</feature>
<evidence type="ECO:0000313" key="2">
    <source>
        <dbReference type="EMBL" id="HGI87058.1"/>
    </source>
</evidence>
<dbReference type="SUPFAM" id="SSF53807">
    <property type="entry name" value="Helical backbone' metal receptor"/>
    <property type="match status" value="1"/>
</dbReference>
<dbReference type="InterPro" id="IPR050902">
    <property type="entry name" value="ABC_Transporter_SBP"/>
</dbReference>
<dbReference type="EMBL" id="DTFF01000013">
    <property type="protein sequence ID" value="HGI87058.1"/>
    <property type="molecule type" value="Genomic_DNA"/>
</dbReference>
<dbReference type="InterPro" id="IPR002491">
    <property type="entry name" value="ABC_transptr_periplasmic_BD"/>
</dbReference>
<dbReference type="GO" id="GO:0071281">
    <property type="term" value="P:cellular response to iron ion"/>
    <property type="evidence" value="ECO:0007669"/>
    <property type="project" value="TreeGrafter"/>
</dbReference>
<name>A0A7C4FBJ5_9CREN</name>
<comment type="caution">
    <text evidence="2">The sequence shown here is derived from an EMBL/GenBank/DDBJ whole genome shotgun (WGS) entry which is preliminary data.</text>
</comment>